<dbReference type="SUPFAM" id="SSF54236">
    <property type="entry name" value="Ubiquitin-like"/>
    <property type="match status" value="1"/>
</dbReference>
<feature type="domain" description="F-box" evidence="4">
    <location>
        <begin position="349"/>
        <end position="395"/>
    </location>
</feature>
<organism evidence="5 6">
    <name type="scientific">Acorus calamus</name>
    <name type="common">Sweet flag</name>
    <dbReference type="NCBI Taxonomy" id="4465"/>
    <lineage>
        <taxon>Eukaryota</taxon>
        <taxon>Viridiplantae</taxon>
        <taxon>Streptophyta</taxon>
        <taxon>Embryophyta</taxon>
        <taxon>Tracheophyta</taxon>
        <taxon>Spermatophyta</taxon>
        <taxon>Magnoliopsida</taxon>
        <taxon>Liliopsida</taxon>
        <taxon>Acoraceae</taxon>
        <taxon>Acorus</taxon>
    </lineage>
</organism>
<keyword evidence="2" id="KW-0472">Membrane</keyword>
<feature type="domain" description="Ubiquitin-like" evidence="3">
    <location>
        <begin position="36"/>
        <end position="108"/>
    </location>
</feature>
<keyword evidence="2" id="KW-1133">Transmembrane helix</keyword>
<dbReference type="Gene3D" id="3.40.1000.30">
    <property type="match status" value="1"/>
</dbReference>
<dbReference type="Gene3D" id="1.20.1280.50">
    <property type="match status" value="1"/>
</dbReference>
<dbReference type="AlphaFoldDB" id="A0AAV9FBG9"/>
<keyword evidence="2" id="KW-0812">Transmembrane</keyword>
<name>A0AAV9FBG9_ACOCL</name>
<accession>A0AAV9FBG9</accession>
<dbReference type="PROSITE" id="PS50181">
    <property type="entry name" value="FBOX"/>
    <property type="match status" value="1"/>
</dbReference>
<dbReference type="InterPro" id="IPR000626">
    <property type="entry name" value="Ubiquitin-like_dom"/>
</dbReference>
<dbReference type="SUPFAM" id="SSF81383">
    <property type="entry name" value="F-box domain"/>
    <property type="match status" value="1"/>
</dbReference>
<dbReference type="CDD" id="cd22165">
    <property type="entry name" value="F-box_AtSKIP22-like"/>
    <property type="match status" value="1"/>
</dbReference>
<evidence type="ECO:0000313" key="6">
    <source>
        <dbReference type="Proteomes" id="UP001180020"/>
    </source>
</evidence>
<dbReference type="EMBL" id="JAUJYO010000002">
    <property type="protein sequence ID" value="KAK1322939.1"/>
    <property type="molecule type" value="Genomic_DNA"/>
</dbReference>
<dbReference type="Pfam" id="PF12937">
    <property type="entry name" value="F-box-like"/>
    <property type="match status" value="1"/>
</dbReference>
<gene>
    <name evidence="5" type="primary">SKIP22</name>
    <name evidence="5" type="ORF">QJS10_CPA02g00070</name>
</gene>
<reference evidence="5" key="2">
    <citation type="submission" date="2023-06" db="EMBL/GenBank/DDBJ databases">
        <authorList>
            <person name="Ma L."/>
            <person name="Liu K.-W."/>
            <person name="Li Z."/>
            <person name="Hsiao Y.-Y."/>
            <person name="Qi Y."/>
            <person name="Fu T."/>
            <person name="Tang G."/>
            <person name="Zhang D."/>
            <person name="Sun W.-H."/>
            <person name="Liu D.-K."/>
            <person name="Li Y."/>
            <person name="Chen G.-Z."/>
            <person name="Liu X.-D."/>
            <person name="Liao X.-Y."/>
            <person name="Jiang Y.-T."/>
            <person name="Yu X."/>
            <person name="Hao Y."/>
            <person name="Huang J."/>
            <person name="Zhao X.-W."/>
            <person name="Ke S."/>
            <person name="Chen Y.-Y."/>
            <person name="Wu W.-L."/>
            <person name="Hsu J.-L."/>
            <person name="Lin Y.-F."/>
            <person name="Huang M.-D."/>
            <person name="Li C.-Y."/>
            <person name="Huang L."/>
            <person name="Wang Z.-W."/>
            <person name="Zhao X."/>
            <person name="Zhong W.-Y."/>
            <person name="Peng D.-H."/>
            <person name="Ahmad S."/>
            <person name="Lan S."/>
            <person name="Zhang J.-S."/>
            <person name="Tsai W.-C."/>
            <person name="Van De Peer Y."/>
            <person name="Liu Z.-J."/>
        </authorList>
    </citation>
    <scope>NUCLEOTIDE SEQUENCE</scope>
    <source>
        <strain evidence="5">CP</strain>
        <tissue evidence="5">Leaves</tissue>
    </source>
</reference>
<evidence type="ECO:0000256" key="2">
    <source>
        <dbReference type="SAM" id="Phobius"/>
    </source>
</evidence>
<dbReference type="Proteomes" id="UP001180020">
    <property type="component" value="Unassembled WGS sequence"/>
</dbReference>
<comment type="caution">
    <text evidence="5">The sequence shown here is derived from an EMBL/GenBank/DDBJ whole genome shotgun (WGS) entry which is preliminary data.</text>
</comment>
<dbReference type="InterPro" id="IPR029071">
    <property type="entry name" value="Ubiquitin-like_domsf"/>
</dbReference>
<feature type="region of interest" description="Disordered" evidence="1">
    <location>
        <begin position="129"/>
        <end position="160"/>
    </location>
</feature>
<dbReference type="InterPro" id="IPR024682">
    <property type="entry name" value="Npl4_Ub-like_dom"/>
</dbReference>
<dbReference type="InterPro" id="IPR036047">
    <property type="entry name" value="F-box-like_dom_sf"/>
</dbReference>
<dbReference type="Gene3D" id="3.10.20.90">
    <property type="entry name" value="Phosphatidylinositol 3-kinase Catalytic Subunit, Chain A, domain 1"/>
    <property type="match status" value="1"/>
</dbReference>
<evidence type="ECO:0000259" key="4">
    <source>
        <dbReference type="PROSITE" id="PS50181"/>
    </source>
</evidence>
<dbReference type="PANTHER" id="PTHR47602:SF2">
    <property type="entry name" value="F-BOX PROTEIN SKIP22"/>
    <property type="match status" value="1"/>
</dbReference>
<dbReference type="PROSITE" id="PS50053">
    <property type="entry name" value="UBIQUITIN_2"/>
    <property type="match status" value="1"/>
</dbReference>
<keyword evidence="6" id="KW-1185">Reference proteome</keyword>
<evidence type="ECO:0000259" key="3">
    <source>
        <dbReference type="PROSITE" id="PS50053"/>
    </source>
</evidence>
<dbReference type="InterPro" id="IPR001810">
    <property type="entry name" value="F-box_dom"/>
</dbReference>
<dbReference type="SMART" id="SM00213">
    <property type="entry name" value="UBQ"/>
    <property type="match status" value="1"/>
</dbReference>
<evidence type="ECO:0000313" key="5">
    <source>
        <dbReference type="EMBL" id="KAK1322939.1"/>
    </source>
</evidence>
<reference evidence="5" key="1">
    <citation type="journal article" date="2023" name="Nat. Commun.">
        <title>Diploid and tetraploid genomes of Acorus and the evolution of monocots.</title>
        <authorList>
            <person name="Ma L."/>
            <person name="Liu K.W."/>
            <person name="Li Z."/>
            <person name="Hsiao Y.Y."/>
            <person name="Qi Y."/>
            <person name="Fu T."/>
            <person name="Tang G.D."/>
            <person name="Zhang D."/>
            <person name="Sun W.H."/>
            <person name="Liu D.K."/>
            <person name="Li Y."/>
            <person name="Chen G.Z."/>
            <person name="Liu X.D."/>
            <person name="Liao X.Y."/>
            <person name="Jiang Y.T."/>
            <person name="Yu X."/>
            <person name="Hao Y."/>
            <person name="Huang J."/>
            <person name="Zhao X.W."/>
            <person name="Ke S."/>
            <person name="Chen Y.Y."/>
            <person name="Wu W.L."/>
            <person name="Hsu J.L."/>
            <person name="Lin Y.F."/>
            <person name="Huang M.D."/>
            <person name="Li C.Y."/>
            <person name="Huang L."/>
            <person name="Wang Z.W."/>
            <person name="Zhao X."/>
            <person name="Zhong W.Y."/>
            <person name="Peng D.H."/>
            <person name="Ahmad S."/>
            <person name="Lan S."/>
            <person name="Zhang J.S."/>
            <person name="Tsai W.C."/>
            <person name="Van de Peer Y."/>
            <person name="Liu Z.J."/>
        </authorList>
    </citation>
    <scope>NUCLEOTIDE SEQUENCE</scope>
    <source>
        <strain evidence="5">CP</strain>
    </source>
</reference>
<dbReference type="PANTHER" id="PTHR47602">
    <property type="entry name" value="F-BOX PROTEIN SKIP22"/>
    <property type="match status" value="1"/>
</dbReference>
<proteinExistence type="predicted"/>
<sequence length="503" mass="56168">MSVTRIRPLFIVFVPSVSLSISFRLYISFSFSPEKMKLRIRSMDSKETVKIQAPPSSTVDDLKTLIAQELSPPPPPSSLRLSLNRKDEIGSSPDESLSSVGLTSGDLVFYSVNPDAFVSVTDITVRRSGDEQTLTLEPNPVAPPEGEEAPTLDQDPPPTAEVAAEDMDFDEDLVIPVSSSVPFFLEKLLRESAAEGFGAGDRRLLFIAVHAVFLESGFVEVHTFDGPSLMTIRYTVSDVNQEEMGGGGGIEGEHVLVKFMVLGKSVVVYGCLSGKSADTFRLSLDSTKFIPSIEFVKRNIDLMRVMDENDRSCRDSHEKEIFELWKIVKDTLCLPLMIDLCEKKKLSIPACFPFLPTDLKIKILEFLRGADLARAACVSSELKYLSATDNLWKRRLEEEFGLSDNAGLTGICWKDRFASHWMSKKRSERARRSLRFRPVRLAPHFPVPFRRPRLFHPFNLNVVGGDYDRFPVLGDRFPAITDIVRGPGRVNFVPHCNLGGFNA</sequence>
<feature type="transmembrane region" description="Helical" evidence="2">
    <location>
        <begin position="6"/>
        <end position="27"/>
    </location>
</feature>
<dbReference type="Pfam" id="PF11543">
    <property type="entry name" value="UN_NPL4"/>
    <property type="match status" value="1"/>
</dbReference>
<evidence type="ECO:0000256" key="1">
    <source>
        <dbReference type="SAM" id="MobiDB-lite"/>
    </source>
</evidence>
<protein>
    <submittedName>
        <fullName evidence="5">F-box protein SKIP22</fullName>
    </submittedName>
</protein>